<gene>
    <name evidence="9" type="ORF">CH360_17035</name>
    <name evidence="10" type="ORF">CH373_10435</name>
</gene>
<accession>A0A2M9ZN03</accession>
<evidence type="ECO:0000313" key="11">
    <source>
        <dbReference type="Proteomes" id="UP000231962"/>
    </source>
</evidence>
<dbReference type="Pfam" id="PF01565">
    <property type="entry name" value="FAD_binding_4"/>
    <property type="match status" value="1"/>
</dbReference>
<dbReference type="InterPro" id="IPR016171">
    <property type="entry name" value="Vanillyl_alc_oxidase_C-sub2"/>
</dbReference>
<dbReference type="InterPro" id="IPR016167">
    <property type="entry name" value="FAD-bd_PCMH_sub1"/>
</dbReference>
<comment type="similarity">
    <text evidence="1">Belongs to the FAD-binding oxidoreductase/transferase type 4 family.</text>
</comment>
<protein>
    <submittedName>
        <fullName evidence="10">Alkylglycerone-phosphate synthase</fullName>
    </submittedName>
</protein>
<feature type="site" description="Important for enzyme activity" evidence="7">
    <location>
        <position position="330"/>
    </location>
</feature>
<dbReference type="InterPro" id="IPR016166">
    <property type="entry name" value="FAD-bd_PCMH"/>
</dbReference>
<dbReference type="PROSITE" id="PS51387">
    <property type="entry name" value="FAD_PCMH"/>
    <property type="match status" value="1"/>
</dbReference>
<evidence type="ECO:0000256" key="2">
    <source>
        <dbReference type="ARBA" id="ARBA00022630"/>
    </source>
</evidence>
<dbReference type="GO" id="GO:0008610">
    <property type="term" value="P:lipid biosynthetic process"/>
    <property type="evidence" value="ECO:0007669"/>
    <property type="project" value="InterPro"/>
</dbReference>
<dbReference type="Gene3D" id="3.30.465.10">
    <property type="match status" value="1"/>
</dbReference>
<evidence type="ECO:0000313" key="12">
    <source>
        <dbReference type="Proteomes" id="UP000231990"/>
    </source>
</evidence>
<dbReference type="Pfam" id="PF02913">
    <property type="entry name" value="FAD-oxidase_C"/>
    <property type="match status" value="1"/>
</dbReference>
<dbReference type="OrthoDB" id="9767256at2"/>
<keyword evidence="11" id="KW-1185">Reference proteome</keyword>
<feature type="binding site" evidence="5">
    <location>
        <position position="426"/>
    </location>
    <ligand>
        <name>substrate</name>
    </ligand>
</feature>
<evidence type="ECO:0000256" key="6">
    <source>
        <dbReference type="PIRSR" id="PIRSR625650-3"/>
    </source>
</evidence>
<dbReference type="InterPro" id="IPR004113">
    <property type="entry name" value="FAD-bd_oxidored_4_C"/>
</dbReference>
<dbReference type="Gene3D" id="1.10.45.10">
    <property type="entry name" value="Vanillyl-alcohol Oxidase, Chain A, domain 4"/>
    <property type="match status" value="1"/>
</dbReference>
<dbReference type="InterPro" id="IPR016164">
    <property type="entry name" value="FAD-linked_Oxase-like_C"/>
</dbReference>
<feature type="domain" description="FAD-binding PCMH-type" evidence="8">
    <location>
        <begin position="113"/>
        <end position="295"/>
    </location>
</feature>
<dbReference type="InterPro" id="IPR016169">
    <property type="entry name" value="FAD-bd_PCMH_sub2"/>
</dbReference>
<dbReference type="Proteomes" id="UP000231990">
    <property type="component" value="Unassembled WGS sequence"/>
</dbReference>
<organism evidence="10 12">
    <name type="scientific">Leptospira perolatii</name>
    <dbReference type="NCBI Taxonomy" id="2023191"/>
    <lineage>
        <taxon>Bacteria</taxon>
        <taxon>Pseudomonadati</taxon>
        <taxon>Spirochaetota</taxon>
        <taxon>Spirochaetia</taxon>
        <taxon>Leptospirales</taxon>
        <taxon>Leptospiraceae</taxon>
        <taxon>Leptospira</taxon>
    </lineage>
</organism>
<dbReference type="EMBL" id="NPDZ01000005">
    <property type="protein sequence ID" value="PJZ73369.1"/>
    <property type="molecule type" value="Genomic_DNA"/>
</dbReference>
<dbReference type="AlphaFoldDB" id="A0A2M9ZN03"/>
<dbReference type="SUPFAM" id="SSF55103">
    <property type="entry name" value="FAD-linked oxidases, C-terminal domain"/>
    <property type="match status" value="1"/>
</dbReference>
<dbReference type="Proteomes" id="UP000231962">
    <property type="component" value="Unassembled WGS sequence"/>
</dbReference>
<proteinExistence type="inferred from homology"/>
<feature type="binding site" evidence="6">
    <location>
        <begin position="279"/>
        <end position="285"/>
    </location>
    <ligand>
        <name>FAD</name>
        <dbReference type="ChEBI" id="CHEBI:57692"/>
    </ligand>
</feature>
<dbReference type="SUPFAM" id="SSF56176">
    <property type="entry name" value="FAD-binding/transporter-associated domain-like"/>
    <property type="match status" value="1"/>
</dbReference>
<dbReference type="EMBL" id="NPDY01000027">
    <property type="protein sequence ID" value="PJZ68280.1"/>
    <property type="molecule type" value="Genomic_DNA"/>
</dbReference>
<evidence type="ECO:0000313" key="9">
    <source>
        <dbReference type="EMBL" id="PJZ68280.1"/>
    </source>
</evidence>
<dbReference type="InterPro" id="IPR036318">
    <property type="entry name" value="FAD-bd_PCMH-like_sf"/>
</dbReference>
<comment type="cofactor">
    <cofactor evidence="6">
        <name>FAD</name>
        <dbReference type="ChEBI" id="CHEBI:57692"/>
    </cofactor>
</comment>
<evidence type="ECO:0000256" key="5">
    <source>
        <dbReference type="PIRSR" id="PIRSR625650-2"/>
    </source>
</evidence>
<dbReference type="PANTHER" id="PTHR46568">
    <property type="entry name" value="ALKYLDIHYDROXYACETONEPHOSPHATE SYNTHASE, PEROXISOMAL"/>
    <property type="match status" value="1"/>
</dbReference>
<dbReference type="Gene3D" id="3.30.300.330">
    <property type="match status" value="1"/>
</dbReference>
<keyword evidence="2" id="KW-0285">Flavoprotein</keyword>
<feature type="active site" description="Proton donor/acceptor" evidence="4">
    <location>
        <position position="483"/>
    </location>
</feature>
<comment type="caution">
    <text evidence="10">The sequence shown here is derived from an EMBL/GenBank/DDBJ whole genome shotgun (WGS) entry which is preliminary data.</text>
</comment>
<dbReference type="GO" id="GO:0071949">
    <property type="term" value="F:FAD binding"/>
    <property type="evidence" value="ECO:0007669"/>
    <property type="project" value="InterPro"/>
</dbReference>
<reference evidence="11 12" key="1">
    <citation type="submission" date="2017-07" db="EMBL/GenBank/DDBJ databases">
        <title>Leptospira spp. isolated from tropical soils.</title>
        <authorList>
            <person name="Thibeaux R."/>
            <person name="Iraola G."/>
            <person name="Ferres I."/>
            <person name="Bierque E."/>
            <person name="Girault D."/>
            <person name="Soupe-Gilbert M.-E."/>
            <person name="Picardeau M."/>
            <person name="Goarant C."/>
        </authorList>
    </citation>
    <scope>NUCLEOTIDE SEQUENCE [LARGE SCALE GENOMIC DNA]</scope>
    <source>
        <strain evidence="10 12">FH1-B-B1</strain>
        <strain evidence="9 11">FH1-B-C1</strain>
    </source>
</reference>
<dbReference type="PANTHER" id="PTHR46568:SF1">
    <property type="entry name" value="ALKYLDIHYDROXYACETONEPHOSPHATE SYNTHASE, PEROXISOMAL"/>
    <property type="match status" value="1"/>
</dbReference>
<dbReference type="Gene3D" id="3.30.70.3450">
    <property type="match status" value="1"/>
</dbReference>
<keyword evidence="3 6" id="KW-0274">FAD</keyword>
<name>A0A2M9ZN03_9LEPT</name>
<dbReference type="InterPro" id="IPR006094">
    <property type="entry name" value="Oxid_FAD_bind_N"/>
</dbReference>
<sequence>MFYHELNPNIDYSRSNLRWNAWGAQDQDFFRKNQMEEILGLLKSEFRLEKLRSTPSISLEAIKLPNSKITTSMERQLATIVGKSNIKTDKYERIFHSAGRSYYDVLRLHRNTLKNFVDGVVYPTKESEVSKLLEYCTKNKITLIPFGGGSSVVGGLEVVKGKGHKAVLSLDTTKMDKFLHLDPQSQTATFQSGIYGPKLEHALNLKGYTLGHFPQSFEYSTLGGWVAARSAGQQSNRYGKFEEILTSAKMITPAGTIETLKDPASSIGPDWNQIIAGSEGLLGVITEVTFKVHPIPHSRKYFGLIFPNFVSAVDFVRRANQKEIPTSMLRISDANETRLYEILGELGKRNTPIRVVKKWLQKKFLEYRKLGAEKCAVIVGLDGSEKEIEHSFHQLKGLWNRKGALYAGEKLGKNWIHSRYNMPFLRNHIMEHGLGVDTMETSTTYDQVETVHQAGLHALQSGIPGSIAMCHLSHSYHEGACLYYTIMFPIDEKKPEEQWIRMKRKVSDAFQQNKAPISHHHGVGFDHKEWYQKSAGKPALDGLNALKKSIDKNEILNPGKVFHSL</sequence>
<evidence type="ECO:0000259" key="8">
    <source>
        <dbReference type="PROSITE" id="PS51387"/>
    </source>
</evidence>
<dbReference type="Gene3D" id="3.30.43.10">
    <property type="entry name" value="Uridine Diphospho-n-acetylenolpyruvylglucosamine Reductase, domain 2"/>
    <property type="match status" value="1"/>
</dbReference>
<evidence type="ECO:0000256" key="7">
    <source>
        <dbReference type="PIRSR" id="PIRSR625650-4"/>
    </source>
</evidence>
<feature type="binding site" evidence="6">
    <location>
        <begin position="145"/>
        <end position="151"/>
    </location>
    <ligand>
        <name>FAD</name>
        <dbReference type="ChEBI" id="CHEBI:57692"/>
    </ligand>
</feature>
<evidence type="ECO:0000256" key="3">
    <source>
        <dbReference type="ARBA" id="ARBA00022827"/>
    </source>
</evidence>
<dbReference type="RefSeq" id="WP_100715304.1">
    <property type="nucleotide sequence ID" value="NZ_NPDY01000027.1"/>
</dbReference>
<dbReference type="GO" id="GO:0008609">
    <property type="term" value="F:alkylglycerone-phosphate synthase activity"/>
    <property type="evidence" value="ECO:0007669"/>
    <property type="project" value="InterPro"/>
</dbReference>
<evidence type="ECO:0000256" key="1">
    <source>
        <dbReference type="ARBA" id="ARBA00008000"/>
    </source>
</evidence>
<evidence type="ECO:0000313" key="10">
    <source>
        <dbReference type="EMBL" id="PJZ73369.1"/>
    </source>
</evidence>
<evidence type="ECO:0000256" key="4">
    <source>
        <dbReference type="PIRSR" id="PIRSR625650-1"/>
    </source>
</evidence>
<dbReference type="InterPro" id="IPR025650">
    <property type="entry name" value="Alkyl-DHAP_Synthase"/>
</dbReference>